<sequence>MEWSCVPRIFSSHFIAKMRKRCLHCTYSSYCRQHASFKLVNKNSLKPSMWLNQHIHTSYRPLDLPWWLCVKSIFHWNNETINVWSHLLGFVYLCFMQYWCYTHFLPEIKAVSSDYLVMASSMFCSQICMILSSSYHIFGCQSSTKRRKWLRADLFGISTGLLGIYLSGIYTSFYHFPEVQRLYITTLVGIMAISVSIPLYASKKSEKRLGVVHLVYIALALFGLLPTWHWVQLHGGFSHPHVMQWLPSLVILFSLVGLAFVFYATLLPERLYPGRFDIVGCSHQWWHLIILAAMVYWHKTGILLLTHYHTSDQYMNGDARLGLGESELLFGTKAMGNSTTAF</sequence>
<dbReference type="InterPro" id="IPR004254">
    <property type="entry name" value="AdipoR/HlyIII-related"/>
</dbReference>
<reference evidence="9" key="1">
    <citation type="submission" date="2022-11" db="UniProtKB">
        <authorList>
            <consortium name="WormBaseParasite"/>
        </authorList>
    </citation>
    <scope>IDENTIFICATION</scope>
</reference>
<dbReference type="Proteomes" id="UP000887574">
    <property type="component" value="Unplaced"/>
</dbReference>
<feature type="transmembrane region" description="Helical" evidence="7">
    <location>
        <begin position="150"/>
        <end position="170"/>
    </location>
</feature>
<accession>A0A915EBC4</accession>
<dbReference type="GO" id="GO:0038023">
    <property type="term" value="F:signaling receptor activity"/>
    <property type="evidence" value="ECO:0007669"/>
    <property type="project" value="TreeGrafter"/>
</dbReference>
<keyword evidence="4 7" id="KW-1133">Transmembrane helix</keyword>
<feature type="binding site" evidence="6">
    <location>
        <position position="283"/>
    </location>
    <ligand>
        <name>Zn(2+)</name>
        <dbReference type="ChEBI" id="CHEBI:29105"/>
    </ligand>
</feature>
<dbReference type="GO" id="GO:0046872">
    <property type="term" value="F:metal ion binding"/>
    <property type="evidence" value="ECO:0007669"/>
    <property type="project" value="UniProtKB-KW"/>
</dbReference>
<evidence type="ECO:0000313" key="9">
    <source>
        <dbReference type="WBParaSite" id="jg4040"/>
    </source>
</evidence>
<protein>
    <submittedName>
        <fullName evidence="9">Progestin and adipoQ receptor family member 3</fullName>
    </submittedName>
</protein>
<name>A0A915EBC4_9BILA</name>
<evidence type="ECO:0000256" key="6">
    <source>
        <dbReference type="PIRSR" id="PIRSR604254-1"/>
    </source>
</evidence>
<feature type="transmembrane region" description="Helical" evidence="7">
    <location>
        <begin position="213"/>
        <end position="231"/>
    </location>
</feature>
<evidence type="ECO:0000256" key="4">
    <source>
        <dbReference type="ARBA" id="ARBA00022989"/>
    </source>
</evidence>
<comment type="subcellular location">
    <subcellularLocation>
        <location evidence="1">Membrane</location>
        <topology evidence="1">Multi-pass membrane protein</topology>
    </subcellularLocation>
</comment>
<dbReference type="PANTHER" id="PTHR20855:SF15">
    <property type="entry name" value="PROGESTIN AND ADIPOQ RECEPTOR FAMILY MEMBER 3"/>
    <property type="match status" value="1"/>
</dbReference>
<feature type="transmembrane region" description="Helical" evidence="7">
    <location>
        <begin position="243"/>
        <end position="264"/>
    </location>
</feature>
<comment type="similarity">
    <text evidence="2">Belongs to the ADIPOR family.</text>
</comment>
<dbReference type="PANTHER" id="PTHR20855">
    <property type="entry name" value="ADIPOR/PROGESTIN RECEPTOR-RELATED"/>
    <property type="match status" value="1"/>
</dbReference>
<feature type="transmembrane region" description="Helical" evidence="7">
    <location>
        <begin position="285"/>
        <end position="308"/>
    </location>
</feature>
<feature type="transmembrane region" description="Helical" evidence="7">
    <location>
        <begin position="115"/>
        <end position="138"/>
    </location>
</feature>
<dbReference type="Pfam" id="PF03006">
    <property type="entry name" value="HlyIII"/>
    <property type="match status" value="1"/>
</dbReference>
<evidence type="ECO:0000256" key="1">
    <source>
        <dbReference type="ARBA" id="ARBA00004141"/>
    </source>
</evidence>
<evidence type="ECO:0000256" key="7">
    <source>
        <dbReference type="SAM" id="Phobius"/>
    </source>
</evidence>
<keyword evidence="8" id="KW-1185">Reference proteome</keyword>
<feature type="binding site" evidence="6">
    <location>
        <position position="136"/>
    </location>
    <ligand>
        <name>Zn(2+)</name>
        <dbReference type="ChEBI" id="CHEBI:29105"/>
    </ligand>
</feature>
<keyword evidence="6" id="KW-0862">Zinc</keyword>
<feature type="transmembrane region" description="Helical" evidence="7">
    <location>
        <begin position="81"/>
        <end position="99"/>
    </location>
</feature>
<keyword evidence="5 7" id="KW-0472">Membrane</keyword>
<evidence type="ECO:0000313" key="8">
    <source>
        <dbReference type="Proteomes" id="UP000887574"/>
    </source>
</evidence>
<organism evidence="8 9">
    <name type="scientific">Ditylenchus dipsaci</name>
    <dbReference type="NCBI Taxonomy" id="166011"/>
    <lineage>
        <taxon>Eukaryota</taxon>
        <taxon>Metazoa</taxon>
        <taxon>Ecdysozoa</taxon>
        <taxon>Nematoda</taxon>
        <taxon>Chromadorea</taxon>
        <taxon>Rhabditida</taxon>
        <taxon>Tylenchina</taxon>
        <taxon>Tylenchomorpha</taxon>
        <taxon>Sphaerularioidea</taxon>
        <taxon>Anguinidae</taxon>
        <taxon>Anguininae</taxon>
        <taxon>Ditylenchus</taxon>
    </lineage>
</organism>
<proteinExistence type="inferred from homology"/>
<evidence type="ECO:0000256" key="3">
    <source>
        <dbReference type="ARBA" id="ARBA00022692"/>
    </source>
</evidence>
<dbReference type="WBParaSite" id="jg4040">
    <property type="protein sequence ID" value="jg4040"/>
    <property type="gene ID" value="jg4040"/>
</dbReference>
<feature type="transmembrane region" description="Helical" evidence="7">
    <location>
        <begin position="182"/>
        <end position="201"/>
    </location>
</feature>
<dbReference type="GO" id="GO:0016020">
    <property type="term" value="C:membrane"/>
    <property type="evidence" value="ECO:0007669"/>
    <property type="project" value="UniProtKB-SubCell"/>
</dbReference>
<evidence type="ECO:0000256" key="2">
    <source>
        <dbReference type="ARBA" id="ARBA00007018"/>
    </source>
</evidence>
<keyword evidence="3 7" id="KW-0812">Transmembrane</keyword>
<feature type="binding site" evidence="6">
    <location>
        <position position="287"/>
    </location>
    <ligand>
        <name>Zn(2+)</name>
        <dbReference type="ChEBI" id="CHEBI:29105"/>
    </ligand>
</feature>
<dbReference type="AlphaFoldDB" id="A0A915EBC4"/>
<keyword evidence="6" id="KW-0479">Metal-binding</keyword>
<evidence type="ECO:0000256" key="5">
    <source>
        <dbReference type="ARBA" id="ARBA00023136"/>
    </source>
</evidence>